<dbReference type="InterPro" id="IPR051267">
    <property type="entry name" value="STEAP_metalloreductase"/>
</dbReference>
<dbReference type="PANTHER" id="PTHR14239:SF0">
    <property type="entry name" value="F420-DEPENDENT NADP REDUCTASE"/>
    <property type="match status" value="1"/>
</dbReference>
<dbReference type="SUPFAM" id="SSF51735">
    <property type="entry name" value="NAD(P)-binding Rossmann-fold domains"/>
    <property type="match status" value="1"/>
</dbReference>
<sequence length="224" mass="24098">MNIGKIGILGAGRAGTALARAAASAGIEVNIAGSRPARHMKYHLAQYAPQAIAVEATDIARDVDLVVLMVPQEDLDEVDIDSVDGVLLIDATNRWEDEPLPNWLENALEKGLSSSEAIAEHFNGSRVAKALNHISHWDLDADRASKSASQRALAFATNHHDDAELVASLIQRIGFAPVMLPDLAAGRALEPNGDIFNEILGAEELARRAAEENARQEPSKPRLH</sequence>
<keyword evidence="1" id="KW-0560">Oxidoreductase</keyword>
<dbReference type="Pfam" id="PF03807">
    <property type="entry name" value="F420_oxidored"/>
    <property type="match status" value="1"/>
</dbReference>
<gene>
    <name evidence="3" type="ORF">QMQ05_07935</name>
</gene>
<dbReference type="RefSeq" id="WP_345474454.1">
    <property type="nucleotide sequence ID" value="NZ_CP125942.1"/>
</dbReference>
<protein>
    <submittedName>
        <fullName evidence="3">NAD(P)-binding domain-containing protein</fullName>
    </submittedName>
</protein>
<dbReference type="InterPro" id="IPR028939">
    <property type="entry name" value="P5C_Rdtase_cat_N"/>
</dbReference>
<dbReference type="AlphaFoldDB" id="A0AAU6WHK4"/>
<name>A0AAU6WHK4_9MICC</name>
<reference evidence="3 4" key="1">
    <citation type="submission" date="2023-05" db="EMBL/GenBank/DDBJ databases">
        <title>Glutamicibacter sp. B1, complete genome.</title>
        <authorList>
            <person name="Long Y.H."/>
            <person name="Fang T."/>
            <person name="Li X.Y."/>
        </authorList>
    </citation>
    <scope>NUCLEOTIDE SEQUENCE [LARGE SCALE GENOMIC DNA]</scope>
    <source>
        <strain evidence="3 4">B1</strain>
    </source>
</reference>
<evidence type="ECO:0000256" key="1">
    <source>
        <dbReference type="ARBA" id="ARBA00023002"/>
    </source>
</evidence>
<accession>A0AAU6WHK4</accession>
<dbReference type="Gene3D" id="3.40.50.720">
    <property type="entry name" value="NAD(P)-binding Rossmann-like Domain"/>
    <property type="match status" value="1"/>
</dbReference>
<dbReference type="KEGG" id="gey:QMQ05_07935"/>
<dbReference type="GO" id="GO:0008823">
    <property type="term" value="F:cupric reductase (NADH) activity"/>
    <property type="evidence" value="ECO:0007669"/>
    <property type="project" value="TreeGrafter"/>
</dbReference>
<dbReference type="GO" id="GO:0052851">
    <property type="term" value="F:ferric-chelate reductase (NADPH) activity"/>
    <property type="evidence" value="ECO:0007669"/>
    <property type="project" value="TreeGrafter"/>
</dbReference>
<dbReference type="PANTHER" id="PTHR14239">
    <property type="entry name" value="DUDULIN-RELATED"/>
    <property type="match status" value="1"/>
</dbReference>
<feature type="domain" description="Pyrroline-5-carboxylate reductase catalytic N-terminal" evidence="2">
    <location>
        <begin position="5"/>
        <end position="93"/>
    </location>
</feature>
<proteinExistence type="predicted"/>
<keyword evidence="4" id="KW-1185">Reference proteome</keyword>
<dbReference type="Proteomes" id="UP001486888">
    <property type="component" value="Chromosome"/>
</dbReference>
<dbReference type="GO" id="GO:0015677">
    <property type="term" value="P:copper ion import"/>
    <property type="evidence" value="ECO:0007669"/>
    <property type="project" value="TreeGrafter"/>
</dbReference>
<dbReference type="InterPro" id="IPR036291">
    <property type="entry name" value="NAD(P)-bd_dom_sf"/>
</dbReference>
<evidence type="ECO:0000313" key="4">
    <source>
        <dbReference type="Proteomes" id="UP001486888"/>
    </source>
</evidence>
<dbReference type="GO" id="GO:0005886">
    <property type="term" value="C:plasma membrane"/>
    <property type="evidence" value="ECO:0007669"/>
    <property type="project" value="TreeGrafter"/>
</dbReference>
<evidence type="ECO:0000259" key="2">
    <source>
        <dbReference type="Pfam" id="PF03807"/>
    </source>
</evidence>
<dbReference type="EMBL" id="CP125942">
    <property type="protein sequence ID" value="XAO47426.1"/>
    <property type="molecule type" value="Genomic_DNA"/>
</dbReference>
<evidence type="ECO:0000313" key="3">
    <source>
        <dbReference type="EMBL" id="XAO47426.1"/>
    </source>
</evidence>
<organism evidence="3 4">
    <name type="scientific">Glutamicibacter ectropisis</name>
    <dbReference type="NCBI Taxonomy" id="3046593"/>
    <lineage>
        <taxon>Bacteria</taxon>
        <taxon>Bacillati</taxon>
        <taxon>Actinomycetota</taxon>
        <taxon>Actinomycetes</taxon>
        <taxon>Micrococcales</taxon>
        <taxon>Micrococcaceae</taxon>
        <taxon>Glutamicibacter</taxon>
    </lineage>
</organism>